<keyword evidence="1" id="KW-0472">Membrane</keyword>
<feature type="transmembrane region" description="Helical" evidence="1">
    <location>
        <begin position="264"/>
        <end position="282"/>
    </location>
</feature>
<dbReference type="AlphaFoldDB" id="A0A2R3IY98"/>
<feature type="transmembrane region" description="Helical" evidence="1">
    <location>
        <begin position="151"/>
        <end position="182"/>
    </location>
</feature>
<evidence type="ECO:0000313" key="2">
    <source>
        <dbReference type="EMBL" id="AVK06888.1"/>
    </source>
</evidence>
<feature type="transmembrane region" description="Helical" evidence="1">
    <location>
        <begin position="129"/>
        <end position="145"/>
    </location>
</feature>
<accession>A0A2R3IY98</accession>
<gene>
    <name evidence="2" type="ORF">CSB93_1099</name>
</gene>
<feature type="transmembrane region" description="Helical" evidence="1">
    <location>
        <begin position="194"/>
        <end position="219"/>
    </location>
</feature>
<dbReference type="EMBL" id="CP027169">
    <property type="protein sequence ID" value="AVK06888.1"/>
    <property type="molecule type" value="Genomic_DNA"/>
</dbReference>
<feature type="transmembrane region" description="Helical" evidence="1">
    <location>
        <begin position="316"/>
        <end position="335"/>
    </location>
</feature>
<sequence length="455" mass="50717">MLAAVLFVRLAMGFEFPIPWNDEAAFISQGFEFSRTGSFYVFGLNTERVVMWMPPGFMLLLAAAYKVFGYSFELSRWISCLLYLGAFGVALGILRSLRLEGWVRLVALVLTALAFVSPYSLAISNMARMEALYALLFLASLLAMLRERPGLGLALVLFGATVHFNAVYMLLPYLALIGWKILRRESLTLTPGELLALCLSTLALAAYGVFVVRHIGGFLEDMKFQFDFKLGWAVMDGPMGWLQVGAMVALAALQLAWRRRFCREAMLSLYAAGFMALALNGHNMWYGFAFVFALWLLLLSVLLSFAGLARRPLFKGLSLLVGCLLLLPFAVHGWSRSDVFVPLWPRAELLQRPFLAPSEIAKVRAWIATLPPETTVSFGYSGVEPFFFADLARAGVRWSIPGHSVTQVLPPRRNDYRVFCDSALFPTYLARFDWDGFPRKSADTGCVILPAGGER</sequence>
<feature type="transmembrane region" description="Helical" evidence="1">
    <location>
        <begin position="49"/>
        <end position="68"/>
    </location>
</feature>
<evidence type="ECO:0000313" key="3">
    <source>
        <dbReference type="Proteomes" id="UP000238390"/>
    </source>
</evidence>
<feature type="transmembrane region" description="Helical" evidence="1">
    <location>
        <begin position="103"/>
        <end position="122"/>
    </location>
</feature>
<keyword evidence="1" id="KW-0812">Transmembrane</keyword>
<reference evidence="2 3" key="1">
    <citation type="submission" date="2018-02" db="EMBL/GenBank/DDBJ databases">
        <title>FDA/CDC Antimicrobial Resistant Isolate Bank Genome Sequencing.</title>
        <authorList>
            <person name="Benahmed F.H."/>
            <person name="Lutgring J.D."/>
            <person name="Yoo B."/>
            <person name="Machado M."/>
            <person name="Brown A."/>
            <person name="McAllister G."/>
            <person name="Perry A."/>
            <person name="Halpin A.L."/>
            <person name="Vavikolanu K."/>
            <person name="Ott S."/>
            <person name="Zhao X."/>
            <person name="Tallon L.J."/>
            <person name="Sadzewicz L."/>
            <person name="Aluvathingal J."/>
            <person name="Nadendla S."/>
            <person name="Voskania-kordi A."/>
            <person name="Simonyan V."/>
            <person name="Patel J."/>
            <person name="Shawar R.M."/>
        </authorList>
    </citation>
    <scope>NUCLEOTIDE SEQUENCE [LARGE SCALE GENOMIC DNA]</scope>
    <source>
        <strain evidence="2 3">AR_0356</strain>
    </source>
</reference>
<dbReference type="Proteomes" id="UP000238390">
    <property type="component" value="Chromosome"/>
</dbReference>
<evidence type="ECO:0000256" key="1">
    <source>
        <dbReference type="SAM" id="Phobius"/>
    </source>
</evidence>
<keyword evidence="1" id="KW-1133">Transmembrane helix</keyword>
<organism evidence="2 3">
    <name type="scientific">Pseudomonas paraeruginosa</name>
    <dbReference type="NCBI Taxonomy" id="2994495"/>
    <lineage>
        <taxon>Bacteria</taxon>
        <taxon>Pseudomonadati</taxon>
        <taxon>Pseudomonadota</taxon>
        <taxon>Gammaproteobacteria</taxon>
        <taxon>Pseudomonadales</taxon>
        <taxon>Pseudomonadaceae</taxon>
        <taxon>Pseudomonas</taxon>
    </lineage>
</organism>
<feature type="transmembrane region" description="Helical" evidence="1">
    <location>
        <begin position="80"/>
        <end position="97"/>
    </location>
</feature>
<feature type="transmembrane region" description="Helical" evidence="1">
    <location>
        <begin position="239"/>
        <end position="257"/>
    </location>
</feature>
<proteinExistence type="predicted"/>
<keyword evidence="3" id="KW-1185">Reference proteome</keyword>
<name>A0A2R3IY98_9PSED</name>
<feature type="transmembrane region" description="Helical" evidence="1">
    <location>
        <begin position="288"/>
        <end position="309"/>
    </location>
</feature>
<protein>
    <submittedName>
        <fullName evidence="2">Membrane protein</fullName>
    </submittedName>
</protein>